<dbReference type="PANTHER" id="PTHR46409">
    <property type="entry name" value="HTH PSQ-TYPE DOMAIN-CONTAINING PROTEIN"/>
    <property type="match status" value="1"/>
</dbReference>
<dbReference type="AlphaFoldDB" id="A0A6P7GQJ9"/>
<dbReference type="InParanoid" id="A0A6P7GQJ9"/>
<dbReference type="RefSeq" id="XP_028146045.1">
    <property type="nucleotide sequence ID" value="XM_028290244.1"/>
</dbReference>
<evidence type="ECO:0000313" key="1">
    <source>
        <dbReference type="RefSeq" id="XP_028146045.1"/>
    </source>
</evidence>
<organism evidence="1">
    <name type="scientific">Diabrotica virgifera virgifera</name>
    <name type="common">western corn rootworm</name>
    <dbReference type="NCBI Taxonomy" id="50390"/>
    <lineage>
        <taxon>Eukaryota</taxon>
        <taxon>Metazoa</taxon>
        <taxon>Ecdysozoa</taxon>
        <taxon>Arthropoda</taxon>
        <taxon>Hexapoda</taxon>
        <taxon>Insecta</taxon>
        <taxon>Pterygota</taxon>
        <taxon>Neoptera</taxon>
        <taxon>Endopterygota</taxon>
        <taxon>Coleoptera</taxon>
        <taxon>Polyphaga</taxon>
        <taxon>Cucujiformia</taxon>
        <taxon>Chrysomeloidea</taxon>
        <taxon>Chrysomelidae</taxon>
        <taxon>Galerucinae</taxon>
        <taxon>Diabroticina</taxon>
        <taxon>Diabroticites</taxon>
        <taxon>Diabrotica</taxon>
    </lineage>
</organism>
<gene>
    <name evidence="1" type="primary">LOC114339587</name>
</gene>
<dbReference type="PANTHER" id="PTHR46409:SF1">
    <property type="entry name" value="HTH PSQ-TYPE DOMAIN-CONTAINING PROTEIN"/>
    <property type="match status" value="1"/>
</dbReference>
<protein>
    <submittedName>
        <fullName evidence="1">Uncharacterized protein LOC114339587</fullName>
    </submittedName>
</protein>
<proteinExistence type="predicted"/>
<name>A0A6P7GQJ9_DIAVI</name>
<accession>A0A6P7GQJ9</accession>
<sequence>MGIGTVDIIETNKLRKKLERQKAEIEREERFRQWQEGDCSQSAKIMDDSIDDGNEGQFINIVAVPELKKSSNDTFSATEPSTSEVGQMRFTLPTLSRVCDQYGISDRCAEAIASATLQDIGIVTMDDCTKVVDRSKVRRERQKTRALLKNLQNGSGGGLKIIFFDGRKDKMLSQEIVGDRYHKRTISEEHISMIEEPNSLYLGHVTPSSGTGKHIATAIYDFCIKNGLNFNEVLAVNCDGTATNTGRKNGVIANLQNKLGRPLQWLICLLHANELPLRHLFAFLDGATSGPREYSGPIGKLLENCEALPPVQFEAITCIVPELEYSDLSTDQKYMYEICLAISAGQCSLNLSTRNPGKLSHARWLTAANRMLRLYIATESPSANLKILAEYIVKVYAPVWFQIKKEPSCANGARHIFKIISSSRYLSDDLKNIIDPVIQRNAYYCHPENVLLAMLTDERRYIRELALRRILKAREMVSVPTEVREFHIPQLNFHVLDYIDVINWQTCEVTPPPILAGVLNQTLQQCINNTEADLDFVQFPCHTQAVERCVKMVTEASMSVIGESARDGFIRAKIKSRSIVPSFETKKDYKVM</sequence>
<reference evidence="1" key="1">
    <citation type="submission" date="2025-08" db="UniProtKB">
        <authorList>
            <consortium name="RefSeq"/>
        </authorList>
    </citation>
    <scope>IDENTIFICATION</scope>
    <source>
        <tissue evidence="1">Whole insect</tissue>
    </source>
</reference>